<accession>A0ACB9U1X1</accession>
<evidence type="ECO:0000313" key="1">
    <source>
        <dbReference type="EMBL" id="KAI4554846.1"/>
    </source>
</evidence>
<dbReference type="EMBL" id="CM043025">
    <property type="protein sequence ID" value="KAI4554846.1"/>
    <property type="molecule type" value="Genomic_DNA"/>
</dbReference>
<proteinExistence type="predicted"/>
<evidence type="ECO:0000313" key="2">
    <source>
        <dbReference type="Proteomes" id="UP001057279"/>
    </source>
</evidence>
<dbReference type="Proteomes" id="UP001057279">
    <property type="component" value="Chromosome X"/>
</dbReference>
<comment type="caution">
    <text evidence="1">The sequence shown here is derived from an EMBL/GenBank/DDBJ whole genome shotgun (WGS) entry which is preliminary data.</text>
</comment>
<sequence length="252" mass="27999">MVFAKLEGFANRNLENLGAIICGNKKNKTYCESENTNICGNTHEKRLQSTLYRHAKKVSSTILKALQTELNMNLPDLETCINLIGQLKVFTLLQSHLCDIPHADDEPFAQTSVQSLDKTVDPLVSEADVTIVADDVVRTIFRKLYSTAMTDRNESENRYNTVTFPADISFPKPTRGGKSPVYSTILDRNPCTLQSTFNIGKLTKINVVKDIIQPILTNLEALATSKVKALFCPHISFTVPLALPSQQDEIAL</sequence>
<organism evidence="1 2">
    <name type="scientific">Ovis ammon polii x Ovis aries</name>
    <dbReference type="NCBI Taxonomy" id="2918886"/>
    <lineage>
        <taxon>Eukaryota</taxon>
        <taxon>Metazoa</taxon>
        <taxon>Chordata</taxon>
        <taxon>Craniata</taxon>
        <taxon>Vertebrata</taxon>
        <taxon>Euteleostomi</taxon>
        <taxon>Mammalia</taxon>
        <taxon>Eutheria</taxon>
        <taxon>Laurasiatheria</taxon>
        <taxon>Artiodactyla</taxon>
        <taxon>Ruminantia</taxon>
        <taxon>Pecora</taxon>
        <taxon>Bovidae</taxon>
        <taxon>Caprinae</taxon>
        <taxon>Ovis</taxon>
    </lineage>
</organism>
<protein>
    <submittedName>
        <fullName evidence="1">Uncharacterized protein</fullName>
    </submittedName>
</protein>
<name>A0ACB9U1X1_9CETA</name>
<reference evidence="1" key="1">
    <citation type="submission" date="2022-03" db="EMBL/GenBank/DDBJ databases">
        <title>Genomic analyses of argali, domestic sheep and their hybrids provide insights into chromosomal evolution, heterosis and genetic basis of agronomic traits.</title>
        <authorList>
            <person name="Li M."/>
        </authorList>
    </citation>
    <scope>NUCLEOTIDE SEQUENCE</scope>
    <source>
        <strain evidence="1">F1 hybrid</strain>
    </source>
</reference>
<keyword evidence="2" id="KW-1185">Reference proteome</keyword>
<gene>
    <name evidence="1" type="ORF">MJG53_020145</name>
</gene>